<accession>D9THX4</accession>
<proteinExistence type="predicted"/>
<evidence type="ECO:0000313" key="2">
    <source>
        <dbReference type="Proteomes" id="UP000000347"/>
    </source>
</evidence>
<dbReference type="AlphaFoldDB" id="D9THX4"/>
<sequence>MREISIINIYNLCKEILEYKPDETIIIPPSLQSTINALVLKPVITPKADILFEIAQYFPKVGVESICFVKGKDLNCTFYRFLNNVQQILLFDHENCILYGYTMKKVNRDLIEIKIVQVDLCHAQERIIFNFSIGYLDQSPESDSIEPLYLSALNQRYFLIITPIIPNYPTKIAKIIDTESKEEIQINPYLFENHNIFEIADFKVIQTHENKKYLLIKTGRICSFEKRDFYNSNSAQYTDKIETLIVAPIEELIDEAISQKKIDFSKYIIAMADQSQTIEFEPFLHFDKMFAPIIAKNLPFILYSKESFNKNSIDIFKFDLEKRVACKIASFEGETPFINCDDKGYFVVEASYSNLPDSNLQKLILEKIYLENCQRMKEELMIEKDEIFEKLYSYSSKVSYIVTKNTLKGEFKVYFLDDKKSYLTIKFDEGFVPVLDIAKNEINAFIIYPNFVKKLTC</sequence>
<dbReference type="STRING" id="608506.COB47_0258"/>
<dbReference type="HOGENOM" id="CLU_588864_0_0_9"/>
<organism evidence="1 2">
    <name type="scientific">Caldicellulosiruptor obsidiansis (strain ATCC BAA-2073 / JCM 16842 / OB47)</name>
    <dbReference type="NCBI Taxonomy" id="608506"/>
    <lineage>
        <taxon>Bacteria</taxon>
        <taxon>Bacillati</taxon>
        <taxon>Bacillota</taxon>
        <taxon>Bacillota incertae sedis</taxon>
        <taxon>Caldicellulosiruptorales</taxon>
        <taxon>Caldicellulosiruptoraceae</taxon>
        <taxon>Caldicellulosiruptor</taxon>
    </lineage>
</organism>
<gene>
    <name evidence="1" type="ordered locus">COB47_0258</name>
</gene>
<keyword evidence="2" id="KW-1185">Reference proteome</keyword>
<reference evidence="1 2" key="1">
    <citation type="journal article" date="2010" name="J. Bacteriol.">
        <title>Complete genome sequence of the cellulolytic thermophile Caldicellulosiruptor obsidiansis OB47T.</title>
        <authorList>
            <person name="Elkins J.G."/>
            <person name="Lochner A."/>
            <person name="Hamilton-Brehm S.D."/>
            <person name="Davenport K.W."/>
            <person name="Podar M."/>
            <person name="Brown S.D."/>
            <person name="Land M.L."/>
            <person name="Hauser L.J."/>
            <person name="Klingeman D.M."/>
            <person name="Raman B."/>
            <person name="Goodwin L.A."/>
            <person name="Tapia R."/>
            <person name="Meincke L.J."/>
            <person name="Detter J.C."/>
            <person name="Bruce D.C."/>
            <person name="Han C.S."/>
            <person name="Palumbo A.V."/>
            <person name="Cottingham R.W."/>
            <person name="Keller M."/>
            <person name="Graham D.E."/>
        </authorList>
    </citation>
    <scope>NUCLEOTIDE SEQUENCE [LARGE SCALE GENOMIC DNA]</scope>
    <source>
        <strain evidence="2">ATCC BAA-2073 / strain OB47</strain>
    </source>
</reference>
<name>D9THX4_CALOO</name>
<dbReference type="KEGG" id="cob:COB47_0258"/>
<protein>
    <submittedName>
        <fullName evidence="1">Uncharacterized protein</fullName>
    </submittedName>
</protein>
<dbReference type="OrthoDB" id="1714215at2"/>
<evidence type="ECO:0000313" key="1">
    <source>
        <dbReference type="EMBL" id="ADL41606.1"/>
    </source>
</evidence>
<dbReference type="EMBL" id="CP002164">
    <property type="protein sequence ID" value="ADL41606.1"/>
    <property type="molecule type" value="Genomic_DNA"/>
</dbReference>
<dbReference type="Proteomes" id="UP000000347">
    <property type="component" value="Chromosome"/>
</dbReference>
<dbReference type="RefSeq" id="WP_013289612.1">
    <property type="nucleotide sequence ID" value="NC_014392.1"/>
</dbReference>